<evidence type="ECO:0000313" key="7">
    <source>
        <dbReference type="EMBL" id="PTD96841.1"/>
    </source>
</evidence>
<name>A0A2T4IGF2_9RHOO</name>
<accession>A0A2T4IGF2</accession>
<dbReference type="InterPro" id="IPR036046">
    <property type="entry name" value="Acylphosphatase-like_dom_sf"/>
</dbReference>
<dbReference type="Gene3D" id="3.30.70.100">
    <property type="match status" value="1"/>
</dbReference>
<dbReference type="OrthoDB" id="5295388at2"/>
<dbReference type="Proteomes" id="UP000241193">
    <property type="component" value="Unassembled WGS sequence"/>
</dbReference>
<dbReference type="PRINTS" id="PR00112">
    <property type="entry name" value="ACYLPHPHTASE"/>
</dbReference>
<dbReference type="PANTHER" id="PTHR47268:SF4">
    <property type="entry name" value="ACYLPHOSPHATASE"/>
    <property type="match status" value="1"/>
</dbReference>
<protein>
    <recommendedName>
        <fullName evidence="2 4">acylphosphatase</fullName>
        <ecNumber evidence="2 4">3.6.1.7</ecNumber>
    </recommendedName>
</protein>
<evidence type="ECO:0000256" key="4">
    <source>
        <dbReference type="PROSITE-ProRule" id="PRU00520"/>
    </source>
</evidence>
<feature type="active site" evidence="4">
    <location>
        <position position="44"/>
    </location>
</feature>
<dbReference type="EMBL" id="PZKC01000005">
    <property type="protein sequence ID" value="PTD96841.1"/>
    <property type="molecule type" value="Genomic_DNA"/>
</dbReference>
<dbReference type="Pfam" id="PF00708">
    <property type="entry name" value="Acylphosphatase"/>
    <property type="match status" value="1"/>
</dbReference>
<evidence type="ECO:0000256" key="3">
    <source>
        <dbReference type="ARBA" id="ARBA00047645"/>
    </source>
</evidence>
<organism evidence="7 8">
    <name type="scientific">Pseudothauera lacus</name>
    <dbReference type="NCBI Taxonomy" id="2136175"/>
    <lineage>
        <taxon>Bacteria</taxon>
        <taxon>Pseudomonadati</taxon>
        <taxon>Pseudomonadota</taxon>
        <taxon>Betaproteobacteria</taxon>
        <taxon>Rhodocyclales</taxon>
        <taxon>Zoogloeaceae</taxon>
        <taxon>Pseudothauera</taxon>
    </lineage>
</organism>
<reference evidence="7 8" key="2">
    <citation type="submission" date="2018-04" db="EMBL/GenBank/DDBJ databases">
        <title>Thauera lacus sp. nov., isolated from an saline lake in Inner Mongolia, China.</title>
        <authorList>
            <person name="Liang Q.-Y."/>
        </authorList>
    </citation>
    <scope>NUCLEOTIDE SEQUENCE [LARGE SCALE GENOMIC DNA]</scope>
    <source>
        <strain evidence="7 8">D20</strain>
    </source>
</reference>
<evidence type="ECO:0000256" key="2">
    <source>
        <dbReference type="ARBA" id="ARBA00012150"/>
    </source>
</evidence>
<dbReference type="InterPro" id="IPR001792">
    <property type="entry name" value="Acylphosphatase-like_dom"/>
</dbReference>
<dbReference type="PROSITE" id="PS51160">
    <property type="entry name" value="ACYLPHOSPHATASE_3"/>
    <property type="match status" value="1"/>
</dbReference>
<evidence type="ECO:0000259" key="6">
    <source>
        <dbReference type="PROSITE" id="PS51160"/>
    </source>
</evidence>
<feature type="active site" evidence="4">
    <location>
        <position position="26"/>
    </location>
</feature>
<dbReference type="RefSeq" id="WP_107493242.1">
    <property type="nucleotide sequence ID" value="NZ_PZKC01000005.1"/>
</dbReference>
<evidence type="ECO:0000313" key="8">
    <source>
        <dbReference type="Proteomes" id="UP000241193"/>
    </source>
</evidence>
<feature type="domain" description="Acylphosphatase-like" evidence="6">
    <location>
        <begin position="11"/>
        <end position="97"/>
    </location>
</feature>
<keyword evidence="8" id="KW-1185">Reference proteome</keyword>
<dbReference type="GO" id="GO:0003998">
    <property type="term" value="F:acylphosphatase activity"/>
    <property type="evidence" value="ECO:0007669"/>
    <property type="project" value="UniProtKB-EC"/>
</dbReference>
<reference evidence="7 8" key="1">
    <citation type="submission" date="2018-03" db="EMBL/GenBank/DDBJ databases">
        <authorList>
            <person name="Keele B.F."/>
        </authorList>
    </citation>
    <scope>NUCLEOTIDE SEQUENCE [LARGE SCALE GENOMIC DNA]</scope>
    <source>
        <strain evidence="7 8">D20</strain>
    </source>
</reference>
<dbReference type="PANTHER" id="PTHR47268">
    <property type="entry name" value="ACYLPHOSPHATASE"/>
    <property type="match status" value="1"/>
</dbReference>
<comment type="catalytic activity">
    <reaction evidence="3 4">
        <text>an acyl phosphate + H2O = a carboxylate + phosphate + H(+)</text>
        <dbReference type="Rhea" id="RHEA:14965"/>
        <dbReference type="ChEBI" id="CHEBI:15377"/>
        <dbReference type="ChEBI" id="CHEBI:15378"/>
        <dbReference type="ChEBI" id="CHEBI:29067"/>
        <dbReference type="ChEBI" id="CHEBI:43474"/>
        <dbReference type="ChEBI" id="CHEBI:59918"/>
        <dbReference type="EC" id="3.6.1.7"/>
    </reaction>
</comment>
<gene>
    <name evidence="7" type="ORF">C8261_08520</name>
</gene>
<evidence type="ECO:0000256" key="1">
    <source>
        <dbReference type="ARBA" id="ARBA00005614"/>
    </source>
</evidence>
<dbReference type="InterPro" id="IPR020456">
    <property type="entry name" value="Acylphosphatase"/>
</dbReference>
<dbReference type="SUPFAM" id="SSF54975">
    <property type="entry name" value="Acylphosphatase/BLUF domain-like"/>
    <property type="match status" value="1"/>
</dbReference>
<keyword evidence="4" id="KW-0378">Hydrolase</keyword>
<evidence type="ECO:0000256" key="5">
    <source>
        <dbReference type="RuleBase" id="RU004168"/>
    </source>
</evidence>
<proteinExistence type="inferred from homology"/>
<dbReference type="EC" id="3.6.1.7" evidence="2 4"/>
<dbReference type="AlphaFoldDB" id="A0A2T4IGF2"/>
<comment type="caution">
    <text evidence="7">The sequence shown here is derived from an EMBL/GenBank/DDBJ whole genome shotgun (WGS) entry which is preliminary data.</text>
</comment>
<sequence length="99" mass="10616">MPDSQAPEPVCRRLLIVGRVQGVWYRASAKAEAERLGLSGWTRNLRDGSVEAVVAGAPGAIDDFIDWARQGPPKAQVERIEISAADAPPEPGFHILADA</sequence>
<comment type="similarity">
    <text evidence="1 5">Belongs to the acylphosphatase family.</text>
</comment>